<dbReference type="EnsemblPlants" id="OGLUM08G18000.1">
    <property type="protein sequence ID" value="OGLUM08G18000.1"/>
    <property type="gene ID" value="OGLUM08G18000"/>
</dbReference>
<dbReference type="eggNOG" id="ENOG502R46X">
    <property type="taxonomic scope" value="Eukaryota"/>
</dbReference>
<feature type="region of interest" description="Disordered" evidence="1">
    <location>
        <begin position="1"/>
        <end position="88"/>
    </location>
</feature>
<sequence length="323" mass="35386">MNLRVPKNMEPQISPRAPPPDTDCLVAGEPTRRRDSSAAGGSRDSTAMAVGVLDAPLPPPICRPASCHAASSPPSLPSGATAATSPPALSMDEFNEKFFEEYGCDLTELLFTEEEVRVLMLEYEAEKAHLLSHGEVKETAPAEQVPDAPRPSKKARGENGKAAAAENVEVQTPPPPLVADAPRHSKKRKAPPPPSPPREEEAEDAVFQTTPPPSHKKVAERILNRRFFPPDPSHGGTILWCLCRELLPRGGPRCALHQKAPFRSWMSEQGYVEEAGGAGGWALVPKLSAECGRSLFQRYARWRRRAWMPTRFFLETTQPPTRT</sequence>
<feature type="compositionally biased region" description="Low complexity" evidence="1">
    <location>
        <begin position="64"/>
        <end position="88"/>
    </location>
</feature>
<dbReference type="AlphaFoldDB" id="A0A0E0AWA8"/>
<dbReference type="Proteomes" id="UP000026961">
    <property type="component" value="Chromosome 8"/>
</dbReference>
<evidence type="ECO:0000313" key="3">
    <source>
        <dbReference type="Proteomes" id="UP000026961"/>
    </source>
</evidence>
<accession>A0A0E0AWA8</accession>
<evidence type="ECO:0000313" key="2">
    <source>
        <dbReference type="EnsemblPlants" id="OGLUM08G18000.1"/>
    </source>
</evidence>
<reference evidence="2" key="1">
    <citation type="submission" date="2015-04" db="UniProtKB">
        <authorList>
            <consortium name="EnsemblPlants"/>
        </authorList>
    </citation>
    <scope>IDENTIFICATION</scope>
</reference>
<proteinExistence type="predicted"/>
<protein>
    <submittedName>
        <fullName evidence="2">Uncharacterized protein</fullName>
    </submittedName>
</protein>
<dbReference type="HOGENOM" id="CLU_1009668_0_0_1"/>
<reference evidence="2" key="2">
    <citation type="submission" date="2018-05" db="EMBL/GenBank/DDBJ databases">
        <title>OgluRS3 (Oryza glumaepatula Reference Sequence Version 3).</title>
        <authorList>
            <person name="Zhang J."/>
            <person name="Kudrna D."/>
            <person name="Lee S."/>
            <person name="Talag J."/>
            <person name="Welchert J."/>
            <person name="Wing R.A."/>
        </authorList>
    </citation>
    <scope>NUCLEOTIDE SEQUENCE [LARGE SCALE GENOMIC DNA]</scope>
</reference>
<keyword evidence="3" id="KW-1185">Reference proteome</keyword>
<organism evidence="2">
    <name type="scientific">Oryza glumipatula</name>
    <dbReference type="NCBI Taxonomy" id="40148"/>
    <lineage>
        <taxon>Eukaryota</taxon>
        <taxon>Viridiplantae</taxon>
        <taxon>Streptophyta</taxon>
        <taxon>Embryophyta</taxon>
        <taxon>Tracheophyta</taxon>
        <taxon>Spermatophyta</taxon>
        <taxon>Magnoliopsida</taxon>
        <taxon>Liliopsida</taxon>
        <taxon>Poales</taxon>
        <taxon>Poaceae</taxon>
        <taxon>BOP clade</taxon>
        <taxon>Oryzoideae</taxon>
        <taxon>Oryzeae</taxon>
        <taxon>Oryzinae</taxon>
        <taxon>Oryza</taxon>
    </lineage>
</organism>
<evidence type="ECO:0000256" key="1">
    <source>
        <dbReference type="SAM" id="MobiDB-lite"/>
    </source>
</evidence>
<name>A0A0E0AWA8_9ORYZ</name>
<feature type="region of interest" description="Disordered" evidence="1">
    <location>
        <begin position="134"/>
        <end position="215"/>
    </location>
</feature>
<dbReference type="Gramene" id="OGLUM08G18000.1">
    <property type="protein sequence ID" value="OGLUM08G18000.1"/>
    <property type="gene ID" value="OGLUM08G18000"/>
</dbReference>